<protein>
    <submittedName>
        <fullName evidence="2">Uncharacterized protein</fullName>
    </submittedName>
</protein>
<dbReference type="EMBL" id="JAGTXO010000034">
    <property type="protein sequence ID" value="KAG8460261.1"/>
    <property type="molecule type" value="Genomic_DNA"/>
</dbReference>
<evidence type="ECO:0000313" key="3">
    <source>
        <dbReference type="Proteomes" id="UP000751190"/>
    </source>
</evidence>
<dbReference type="Proteomes" id="UP000751190">
    <property type="component" value="Unassembled WGS sequence"/>
</dbReference>
<dbReference type="EMBL" id="JAGTXO010000034">
    <property type="protein sequence ID" value="KAG8460251.1"/>
    <property type="molecule type" value="Genomic_DNA"/>
</dbReference>
<dbReference type="OrthoDB" id="10497459at2759"/>
<proteinExistence type="predicted"/>
<keyword evidence="3" id="KW-1185">Reference proteome</keyword>
<evidence type="ECO:0000313" key="1">
    <source>
        <dbReference type="EMBL" id="KAG8460251.1"/>
    </source>
</evidence>
<gene>
    <name evidence="1" type="ORF">KFE25_004499</name>
    <name evidence="2" type="ORF">KFE25_004509</name>
</gene>
<organism evidence="2 3">
    <name type="scientific">Diacronema lutheri</name>
    <name type="common">Unicellular marine alga</name>
    <name type="synonym">Monochrysis lutheri</name>
    <dbReference type="NCBI Taxonomy" id="2081491"/>
    <lineage>
        <taxon>Eukaryota</taxon>
        <taxon>Haptista</taxon>
        <taxon>Haptophyta</taxon>
        <taxon>Pavlovophyceae</taxon>
        <taxon>Pavlovales</taxon>
        <taxon>Pavlovaceae</taxon>
        <taxon>Diacronema</taxon>
    </lineage>
</organism>
<dbReference type="AlphaFoldDB" id="A0A8J5X7P1"/>
<reference evidence="2" key="1">
    <citation type="submission" date="2021-05" db="EMBL/GenBank/DDBJ databases">
        <title>The genome of the haptophyte Pavlova lutheri (Diacronema luteri, Pavlovales) - a model for lipid biosynthesis in eukaryotic algae.</title>
        <authorList>
            <person name="Hulatt C.J."/>
            <person name="Posewitz M.C."/>
        </authorList>
    </citation>
    <scope>NUCLEOTIDE SEQUENCE</scope>
    <source>
        <strain evidence="2">NIVA-4/92</strain>
    </source>
</reference>
<name>A0A8J5X7P1_DIALT</name>
<accession>A0A8J5X7P1</accession>
<evidence type="ECO:0000313" key="2">
    <source>
        <dbReference type="EMBL" id="KAG8460261.1"/>
    </source>
</evidence>
<comment type="caution">
    <text evidence="2">The sequence shown here is derived from an EMBL/GenBank/DDBJ whole genome shotgun (WGS) entry which is preliminary data.</text>
</comment>
<sequence length="112" mass="12053">MVFVLLPAALQSSLSALRNPRTLGKLLSFRVGVFVTSAAVAAATYEAAQPTVSALQPAQSAVDKPKQMVKRRSSMLEPENTHALKSRRSHVNQLPPGVAAYWDCAQINHSAK</sequence>